<dbReference type="SUPFAM" id="SSF51338">
    <property type="entry name" value="Composite domain of metallo-dependent hydrolases"/>
    <property type="match status" value="1"/>
</dbReference>
<protein>
    <submittedName>
        <fullName evidence="2">Amidohydrolase family protein</fullName>
    </submittedName>
</protein>
<reference evidence="2 3" key="1">
    <citation type="submission" date="2020-07" db="EMBL/GenBank/DDBJ databases">
        <authorList>
            <person name="Sun Q."/>
        </authorList>
    </citation>
    <scope>NUCLEOTIDE SEQUENCE [LARGE SCALE GENOMIC DNA]</scope>
    <source>
        <strain evidence="2 3">CGMCC 1.13654</strain>
    </source>
</reference>
<name>A0A838L5L8_9SPHN</name>
<accession>A0A838L5L8</accession>
<dbReference type="InterPro" id="IPR051781">
    <property type="entry name" value="Metallo-dep_Hydrolase"/>
</dbReference>
<dbReference type="InterPro" id="IPR006680">
    <property type="entry name" value="Amidohydro-rel"/>
</dbReference>
<dbReference type="InterPro" id="IPR011059">
    <property type="entry name" value="Metal-dep_hydrolase_composite"/>
</dbReference>
<organism evidence="2 3">
    <name type="scientific">Sphingomonas chungangi</name>
    <dbReference type="NCBI Taxonomy" id="2683589"/>
    <lineage>
        <taxon>Bacteria</taxon>
        <taxon>Pseudomonadati</taxon>
        <taxon>Pseudomonadota</taxon>
        <taxon>Alphaproteobacteria</taxon>
        <taxon>Sphingomonadales</taxon>
        <taxon>Sphingomonadaceae</taxon>
        <taxon>Sphingomonas</taxon>
    </lineage>
</organism>
<sequence>MRLLLAHQLLRDPAAADDRHPGRVQILIRSLALACAGLLLGQAAQAGTVVVHAGRLIDPEQGKVLADQAVTVVDGRVTSVAPWRGAPANGTVVDWSAYTVLPGLIDCHTHISDGFTEGDPIEALKHTEAETVLKGAESARTMLRAGFTSVRDVGVYRGLTDVALRDAIERGEVEGPRMLVAGAYITIPGGGGAVTGAAPDVTLPADMQYGYVRNADEARAKADFLFQHGADFIKLIATGAVLAIGSEPGALELTPEEMLAACDEAKLHGSYCIAHAHGTEGIKAAIRAGVRSVEHASLIDDEGIAMAKKAGVWLDMDIYDGDWIEEEGTKEGWPAEYLAKNRATTDEQRAGFAKAVKAGVKLSFGTDTGVFPFGLGARQLAYMVRYGMTPMQAIQAATTVSADLLRRSKDVGALSPGHYGDMIAVAGDPLKDIRTLEHVEGVIKGGEVVKAAP</sequence>
<dbReference type="RefSeq" id="WP_181638831.1">
    <property type="nucleotide sequence ID" value="NZ_JACEIB010000006.1"/>
</dbReference>
<dbReference type="Gene3D" id="2.30.40.10">
    <property type="entry name" value="Urease, subunit C, domain 1"/>
    <property type="match status" value="1"/>
</dbReference>
<dbReference type="Proteomes" id="UP000570166">
    <property type="component" value="Unassembled WGS sequence"/>
</dbReference>
<dbReference type="GO" id="GO:0016810">
    <property type="term" value="F:hydrolase activity, acting on carbon-nitrogen (but not peptide) bonds"/>
    <property type="evidence" value="ECO:0007669"/>
    <property type="project" value="InterPro"/>
</dbReference>
<dbReference type="InterPro" id="IPR057744">
    <property type="entry name" value="OTAase-like"/>
</dbReference>
<dbReference type="Gene3D" id="3.20.20.140">
    <property type="entry name" value="Metal-dependent hydrolases"/>
    <property type="match status" value="1"/>
</dbReference>
<dbReference type="Pfam" id="PF01979">
    <property type="entry name" value="Amidohydro_1"/>
    <property type="match status" value="1"/>
</dbReference>
<comment type="caution">
    <text evidence="2">The sequence shown here is derived from an EMBL/GenBank/DDBJ whole genome shotgun (WGS) entry which is preliminary data.</text>
</comment>
<dbReference type="AlphaFoldDB" id="A0A838L5L8"/>
<evidence type="ECO:0000313" key="2">
    <source>
        <dbReference type="EMBL" id="MBA2934220.1"/>
    </source>
</evidence>
<dbReference type="InterPro" id="IPR032466">
    <property type="entry name" value="Metal_Hydrolase"/>
</dbReference>
<evidence type="ECO:0000259" key="1">
    <source>
        <dbReference type="Pfam" id="PF01979"/>
    </source>
</evidence>
<dbReference type="EMBL" id="JACEIB010000006">
    <property type="protein sequence ID" value="MBA2934220.1"/>
    <property type="molecule type" value="Genomic_DNA"/>
</dbReference>
<proteinExistence type="predicted"/>
<dbReference type="PANTHER" id="PTHR43135">
    <property type="entry name" value="ALPHA-D-RIBOSE 1-METHYLPHOSPHONATE 5-TRIPHOSPHATE DIPHOSPHATASE"/>
    <property type="match status" value="1"/>
</dbReference>
<gene>
    <name evidence="2" type="ORF">HZF05_08910</name>
</gene>
<dbReference type="SUPFAM" id="SSF51556">
    <property type="entry name" value="Metallo-dependent hydrolases"/>
    <property type="match status" value="1"/>
</dbReference>
<keyword evidence="2" id="KW-0378">Hydrolase</keyword>
<dbReference type="PANTHER" id="PTHR43135:SF3">
    <property type="entry name" value="ALPHA-D-RIBOSE 1-METHYLPHOSPHONATE 5-TRIPHOSPHATE DIPHOSPHATASE"/>
    <property type="match status" value="1"/>
</dbReference>
<dbReference type="CDD" id="cd01299">
    <property type="entry name" value="Met_dep_hydrolase_A"/>
    <property type="match status" value="1"/>
</dbReference>
<evidence type="ECO:0000313" key="3">
    <source>
        <dbReference type="Proteomes" id="UP000570166"/>
    </source>
</evidence>
<keyword evidence="3" id="KW-1185">Reference proteome</keyword>
<feature type="domain" description="Amidohydrolase-related" evidence="1">
    <location>
        <begin position="99"/>
        <end position="449"/>
    </location>
</feature>